<evidence type="ECO:0000313" key="12">
    <source>
        <dbReference type="Proteomes" id="UP000274822"/>
    </source>
</evidence>
<feature type="transmembrane region" description="Helical" evidence="10">
    <location>
        <begin position="170"/>
        <end position="190"/>
    </location>
</feature>
<comment type="catalytic activity">
    <reaction evidence="10">
        <text>an acyl-CoA + malonyl-CoA + H(+) = a 3-oxoacyl-CoA + CO2 + CoA</text>
        <dbReference type="Rhea" id="RHEA:50252"/>
        <dbReference type="ChEBI" id="CHEBI:15378"/>
        <dbReference type="ChEBI" id="CHEBI:16526"/>
        <dbReference type="ChEBI" id="CHEBI:57287"/>
        <dbReference type="ChEBI" id="CHEBI:57384"/>
        <dbReference type="ChEBI" id="CHEBI:58342"/>
        <dbReference type="ChEBI" id="CHEBI:90726"/>
    </reaction>
    <physiologicalReaction direction="left-to-right" evidence="10">
        <dbReference type="Rhea" id="RHEA:50253"/>
    </physiologicalReaction>
</comment>
<proteinExistence type="inferred from homology"/>
<dbReference type="Proteomes" id="UP000274822">
    <property type="component" value="Unassembled WGS sequence"/>
</dbReference>
<dbReference type="EMBL" id="RBNJ01030401">
    <property type="protein sequence ID" value="RUS13281.1"/>
    <property type="molecule type" value="Genomic_DNA"/>
</dbReference>
<evidence type="ECO:0000313" key="11">
    <source>
        <dbReference type="EMBL" id="RUS13281.1"/>
    </source>
</evidence>
<feature type="transmembrane region" description="Helical" evidence="10">
    <location>
        <begin position="96"/>
        <end position="121"/>
    </location>
</feature>
<keyword evidence="3 10" id="KW-0808">Transferase</keyword>
<evidence type="ECO:0000256" key="3">
    <source>
        <dbReference type="ARBA" id="ARBA00022679"/>
    </source>
</evidence>
<reference evidence="11 12" key="1">
    <citation type="journal article" date="2018" name="New Phytol.">
        <title>Phylogenomics of Endogonaceae and evolution of mycorrhizas within Mucoromycota.</title>
        <authorList>
            <person name="Chang Y."/>
            <person name="Desiro A."/>
            <person name="Na H."/>
            <person name="Sandor L."/>
            <person name="Lipzen A."/>
            <person name="Clum A."/>
            <person name="Barry K."/>
            <person name="Grigoriev I.V."/>
            <person name="Martin F.M."/>
            <person name="Stajich J.E."/>
            <person name="Smith M.E."/>
            <person name="Bonito G."/>
            <person name="Spatafora J.W."/>
        </authorList>
    </citation>
    <scope>NUCLEOTIDE SEQUENCE [LARGE SCALE GENOMIC DNA]</scope>
    <source>
        <strain evidence="11 12">AD002</strain>
    </source>
</reference>
<dbReference type="GO" id="GO:0009922">
    <property type="term" value="F:fatty acid elongase activity"/>
    <property type="evidence" value="ECO:0007669"/>
    <property type="project" value="InterPro"/>
</dbReference>
<dbReference type="GO" id="GO:0042761">
    <property type="term" value="P:very long-chain fatty acid biosynthetic process"/>
    <property type="evidence" value="ECO:0007669"/>
    <property type="project" value="TreeGrafter"/>
</dbReference>
<dbReference type="GO" id="GO:0034626">
    <property type="term" value="P:fatty acid elongation, polyunsaturated fatty acid"/>
    <property type="evidence" value="ECO:0007669"/>
    <property type="project" value="TreeGrafter"/>
</dbReference>
<protein>
    <recommendedName>
        <fullName evidence="10">Elongation of fatty acids protein</fullName>
        <ecNumber evidence="10">2.3.1.-</ecNumber>
    </recommendedName>
</protein>
<evidence type="ECO:0000256" key="7">
    <source>
        <dbReference type="ARBA" id="ARBA00023098"/>
    </source>
</evidence>
<dbReference type="PANTHER" id="PTHR11157">
    <property type="entry name" value="FATTY ACID ACYL TRANSFERASE-RELATED"/>
    <property type="match status" value="1"/>
</dbReference>
<dbReference type="AlphaFoldDB" id="A0A433P6X9"/>
<keyword evidence="2 10" id="KW-0444">Lipid biosynthesis</keyword>
<dbReference type="InterPro" id="IPR002076">
    <property type="entry name" value="ELO_fam"/>
</dbReference>
<feature type="non-terminal residue" evidence="11">
    <location>
        <position position="1"/>
    </location>
</feature>
<keyword evidence="9 10" id="KW-0275">Fatty acid biosynthesis</keyword>
<evidence type="ECO:0000256" key="1">
    <source>
        <dbReference type="ARBA" id="ARBA00004141"/>
    </source>
</evidence>
<evidence type="ECO:0000256" key="9">
    <source>
        <dbReference type="ARBA" id="ARBA00023160"/>
    </source>
</evidence>
<evidence type="ECO:0000256" key="6">
    <source>
        <dbReference type="ARBA" id="ARBA00022989"/>
    </source>
</evidence>
<dbReference type="PANTHER" id="PTHR11157:SF169">
    <property type="entry name" value="ELONGATION OF FATTY ACIDS PROTEIN"/>
    <property type="match status" value="1"/>
</dbReference>
<comment type="caution">
    <text evidence="11">The sequence shown here is derived from an EMBL/GenBank/DDBJ whole genome shotgun (WGS) entry which is preliminary data.</text>
</comment>
<dbReference type="GO" id="GO:0019367">
    <property type="term" value="P:fatty acid elongation, saturated fatty acid"/>
    <property type="evidence" value="ECO:0007669"/>
    <property type="project" value="TreeGrafter"/>
</dbReference>
<evidence type="ECO:0000256" key="2">
    <source>
        <dbReference type="ARBA" id="ARBA00022516"/>
    </source>
</evidence>
<keyword evidence="4 10" id="KW-0812">Transmembrane</keyword>
<keyword evidence="6 10" id="KW-1133">Transmembrane helix</keyword>
<sequence length="209" mass="23536">KKKKKKNTVVRLLPHLLEQGPEPVCLLLLPLQILRDCRHHHYSAQGPKIESAADVPPLWRHPLHVGRGQLPRASDLDLCHLMAGVGREVDRESHTILMHCIVPLLSTSSNSFIHTIMYFYYAATTVGLSPPFKQNLTQLQITQFLTGQVLGIYYLFGTESNCIPDTGARLAIWLVIFYSLPLVWLFIQFARRIYGGINKAATAKKGAKE</sequence>
<keyword evidence="7 10" id="KW-0443">Lipid metabolism</keyword>
<name>A0A433P6X9_9FUNG</name>
<evidence type="ECO:0000256" key="4">
    <source>
        <dbReference type="ARBA" id="ARBA00022692"/>
    </source>
</evidence>
<keyword evidence="12" id="KW-1185">Reference proteome</keyword>
<dbReference type="GO" id="GO:0005789">
    <property type="term" value="C:endoplasmic reticulum membrane"/>
    <property type="evidence" value="ECO:0007669"/>
    <property type="project" value="TreeGrafter"/>
</dbReference>
<comment type="subcellular location">
    <subcellularLocation>
        <location evidence="1">Membrane</location>
        <topology evidence="1">Multi-pass membrane protein</topology>
    </subcellularLocation>
</comment>
<comment type="caution">
    <text evidence="10">Lacks conserved residue(s) required for the propagation of feature annotation.</text>
</comment>
<dbReference type="GO" id="GO:0030148">
    <property type="term" value="P:sphingolipid biosynthetic process"/>
    <property type="evidence" value="ECO:0007669"/>
    <property type="project" value="TreeGrafter"/>
</dbReference>
<dbReference type="Pfam" id="PF01151">
    <property type="entry name" value="ELO"/>
    <property type="match status" value="1"/>
</dbReference>
<dbReference type="EC" id="2.3.1.-" evidence="10"/>
<evidence type="ECO:0000256" key="8">
    <source>
        <dbReference type="ARBA" id="ARBA00023136"/>
    </source>
</evidence>
<keyword evidence="8 10" id="KW-0472">Membrane</keyword>
<evidence type="ECO:0000256" key="10">
    <source>
        <dbReference type="RuleBase" id="RU361115"/>
    </source>
</evidence>
<keyword evidence="5 10" id="KW-0276">Fatty acid metabolism</keyword>
<dbReference type="GO" id="GO:0034625">
    <property type="term" value="P:fatty acid elongation, monounsaturated fatty acid"/>
    <property type="evidence" value="ECO:0007669"/>
    <property type="project" value="TreeGrafter"/>
</dbReference>
<gene>
    <name evidence="11" type="ORF">BC938DRAFT_477984</name>
</gene>
<comment type="similarity">
    <text evidence="10">Belongs to the ELO family.</text>
</comment>
<evidence type="ECO:0000256" key="5">
    <source>
        <dbReference type="ARBA" id="ARBA00022832"/>
    </source>
</evidence>
<accession>A0A433P6X9</accession>
<organism evidence="11 12">
    <name type="scientific">Jimgerdemannia flammicorona</name>
    <dbReference type="NCBI Taxonomy" id="994334"/>
    <lineage>
        <taxon>Eukaryota</taxon>
        <taxon>Fungi</taxon>
        <taxon>Fungi incertae sedis</taxon>
        <taxon>Mucoromycota</taxon>
        <taxon>Mucoromycotina</taxon>
        <taxon>Endogonomycetes</taxon>
        <taxon>Endogonales</taxon>
        <taxon>Endogonaceae</taxon>
        <taxon>Jimgerdemannia</taxon>
    </lineage>
</organism>